<dbReference type="InterPro" id="IPR019734">
    <property type="entry name" value="TPR_rpt"/>
</dbReference>
<dbReference type="Gene3D" id="1.25.40.10">
    <property type="entry name" value="Tetratricopeptide repeat domain"/>
    <property type="match status" value="2"/>
</dbReference>
<protein>
    <recommendedName>
        <fullName evidence="3">Tetratricopeptide repeat protein</fullName>
    </recommendedName>
</protein>
<accession>A0ABS1KWF1</accession>
<name>A0ABS1KWF1_9BACT</name>
<sequence>MSALAAGPAQEWKFDPISQKAYDLVLNLQTVDAYALIPTPQSPQDHYVLALGEALELLITEDDEKYSDYEDRYEQRLERKLKLNSPDELLLLAEIRMQWAFVYLKYGHEFDAGLNLRQAYLTTQELKKRFPDYQAIKKTSGMLEVIIGSVPEKYNWVLSLLSIEGSIDAGLAELESISSSPHPLGQESGMLLALVKGFVLQQTDSAMAEARRILAAHPGNRLALFLGGALAIKNSQSEEGLFLLNSLGTKHSGLPIYYAEYLKGEIYLHKAEYMNAIASYRWFVNHYKGQNYMKDANYKIGLCYWLDGRANDAYSVFKDAKSLGKEATEADKYAARSMADDEMPHIGLTKARYATDGGYYDNARKILDSLTPAQLPSKRDQVELAYRRARLEHKTQHLDEARKLYKQAIEANGTEPWYFAPNACLQLGYMAWADNDKEGAKNYFTLALSYKKHEYKNSIDSKAKSALAQLKRKGT</sequence>
<dbReference type="Proteomes" id="UP000613030">
    <property type="component" value="Unassembled WGS sequence"/>
</dbReference>
<dbReference type="EMBL" id="JAERRB010000008">
    <property type="protein sequence ID" value="MBL0743739.1"/>
    <property type="molecule type" value="Genomic_DNA"/>
</dbReference>
<keyword evidence="2" id="KW-1185">Reference proteome</keyword>
<evidence type="ECO:0000313" key="2">
    <source>
        <dbReference type="Proteomes" id="UP000613030"/>
    </source>
</evidence>
<comment type="caution">
    <text evidence="1">The sequence shown here is derived from an EMBL/GenBank/DDBJ whole genome shotgun (WGS) entry which is preliminary data.</text>
</comment>
<proteinExistence type="predicted"/>
<gene>
    <name evidence="1" type="ORF">JI741_21090</name>
</gene>
<dbReference type="SUPFAM" id="SSF48452">
    <property type="entry name" value="TPR-like"/>
    <property type="match status" value="1"/>
</dbReference>
<evidence type="ECO:0000313" key="1">
    <source>
        <dbReference type="EMBL" id="MBL0743739.1"/>
    </source>
</evidence>
<evidence type="ECO:0008006" key="3">
    <source>
        <dbReference type="Google" id="ProtNLM"/>
    </source>
</evidence>
<dbReference type="SMART" id="SM00028">
    <property type="entry name" value="TPR"/>
    <property type="match status" value="3"/>
</dbReference>
<reference evidence="1 2" key="1">
    <citation type="submission" date="2021-01" db="EMBL/GenBank/DDBJ databases">
        <title>Chryseolinea sp. Jin1 Genome sequencing and assembly.</title>
        <authorList>
            <person name="Kim I."/>
        </authorList>
    </citation>
    <scope>NUCLEOTIDE SEQUENCE [LARGE SCALE GENOMIC DNA]</scope>
    <source>
        <strain evidence="1 2">Jin1</strain>
    </source>
</reference>
<dbReference type="InterPro" id="IPR011990">
    <property type="entry name" value="TPR-like_helical_dom_sf"/>
</dbReference>
<organism evidence="1 2">
    <name type="scientific">Chryseolinea lacunae</name>
    <dbReference type="NCBI Taxonomy" id="2801331"/>
    <lineage>
        <taxon>Bacteria</taxon>
        <taxon>Pseudomonadati</taxon>
        <taxon>Bacteroidota</taxon>
        <taxon>Cytophagia</taxon>
        <taxon>Cytophagales</taxon>
        <taxon>Fulvivirgaceae</taxon>
        <taxon>Chryseolinea</taxon>
    </lineage>
</organism>
<dbReference type="Pfam" id="PF13181">
    <property type="entry name" value="TPR_8"/>
    <property type="match status" value="2"/>
</dbReference>
<dbReference type="RefSeq" id="WP_202013166.1">
    <property type="nucleotide sequence ID" value="NZ_JAERRB010000008.1"/>
</dbReference>